<accession>A0A0F0IBV7</accession>
<comment type="caution">
    <text evidence="2">The sequence shown here is derived from an EMBL/GenBank/DDBJ whole genome shotgun (WGS) entry which is preliminary data.</text>
</comment>
<dbReference type="GO" id="GO:0006629">
    <property type="term" value="P:lipid metabolic process"/>
    <property type="evidence" value="ECO:0007669"/>
    <property type="project" value="InterPro"/>
</dbReference>
<evidence type="ECO:0008006" key="4">
    <source>
        <dbReference type="Google" id="ProtNLM"/>
    </source>
</evidence>
<proteinExistence type="predicted"/>
<dbReference type="Proteomes" id="UP000033540">
    <property type="component" value="Unassembled WGS sequence"/>
</dbReference>
<dbReference type="InterPro" id="IPR017946">
    <property type="entry name" value="PLC-like_Pdiesterase_TIM-brl"/>
</dbReference>
<dbReference type="OrthoDB" id="4907280at2759"/>
<protein>
    <recommendedName>
        <fullName evidence="4">PLC-like phosphodiesterase</fullName>
    </recommendedName>
</protein>
<dbReference type="Gene3D" id="3.20.20.190">
    <property type="entry name" value="Phosphatidylinositol (PI) phosphodiesterase"/>
    <property type="match status" value="1"/>
</dbReference>
<gene>
    <name evidence="2" type="ORF">P875_00138324</name>
</gene>
<name>A0A0F0IBV7_ASPPU</name>
<organism evidence="2 3">
    <name type="scientific">Aspergillus parasiticus (strain ATCC 56775 / NRRL 5862 / SRRC 143 / SU-1)</name>
    <dbReference type="NCBI Taxonomy" id="1403190"/>
    <lineage>
        <taxon>Eukaryota</taxon>
        <taxon>Fungi</taxon>
        <taxon>Dikarya</taxon>
        <taxon>Ascomycota</taxon>
        <taxon>Pezizomycotina</taxon>
        <taxon>Eurotiomycetes</taxon>
        <taxon>Eurotiomycetidae</taxon>
        <taxon>Eurotiales</taxon>
        <taxon>Aspergillaceae</taxon>
        <taxon>Aspergillus</taxon>
        <taxon>Aspergillus subgen. Circumdati</taxon>
    </lineage>
</organism>
<evidence type="ECO:0000256" key="1">
    <source>
        <dbReference type="SAM" id="SignalP"/>
    </source>
</evidence>
<feature type="chain" id="PRO_5002443051" description="PLC-like phosphodiesterase" evidence="1">
    <location>
        <begin position="26"/>
        <end position="176"/>
    </location>
</feature>
<evidence type="ECO:0000313" key="2">
    <source>
        <dbReference type="EMBL" id="KJK64242.1"/>
    </source>
</evidence>
<dbReference type="AlphaFoldDB" id="A0A0F0IBV7"/>
<keyword evidence="1" id="KW-0732">Signal</keyword>
<dbReference type="GO" id="GO:0008081">
    <property type="term" value="F:phosphoric diester hydrolase activity"/>
    <property type="evidence" value="ECO:0007669"/>
    <property type="project" value="InterPro"/>
</dbReference>
<reference evidence="2 3" key="1">
    <citation type="submission" date="2015-02" db="EMBL/GenBank/DDBJ databases">
        <title>Draft genome sequence of Aspergillus parasiticus SU-1.</title>
        <authorList>
            <person name="Yu J."/>
            <person name="Fedorova N."/>
            <person name="Yin Y."/>
            <person name="Losada L."/>
            <person name="Zafar N."/>
            <person name="Taujale R."/>
            <person name="Ehrlich K.C."/>
            <person name="Bhatnagar D."/>
            <person name="Cleveland T.E."/>
            <person name="Bennett J.W."/>
            <person name="Nierman W.C."/>
        </authorList>
    </citation>
    <scope>NUCLEOTIDE SEQUENCE [LARGE SCALE GENOMIC DNA]</scope>
    <source>
        <strain evidence="3">ATCC 56775 / NRRL 5862 / SRRC 143 / SU-1</strain>
    </source>
</reference>
<evidence type="ECO:0000313" key="3">
    <source>
        <dbReference type="Proteomes" id="UP000033540"/>
    </source>
</evidence>
<sequence>MSLQNALGCIICAAVWLVAIDFAAGFQTQLDRFDVNLGQRGQPVENAVSDVVSPQSEEPYPTRYSVFKHEEDNSAIESLTGSMEDWASDRSLSRLTDTGSHYLEPNDPFEVKEQLNKYNAARKPVFAIAHRVLTIQGMKDAVAHGVNALEIDMRGWSSWGRKGWYCDHDGTITSPR</sequence>
<feature type="signal peptide" evidence="1">
    <location>
        <begin position="1"/>
        <end position="25"/>
    </location>
</feature>
<dbReference type="EMBL" id="JZEE01000518">
    <property type="protein sequence ID" value="KJK64242.1"/>
    <property type="molecule type" value="Genomic_DNA"/>
</dbReference>